<dbReference type="PANTHER" id="PTHR38480:SF1">
    <property type="entry name" value="SLR0254 PROTEIN"/>
    <property type="match status" value="1"/>
</dbReference>
<name>A0ABP7F6E1_9ACTN</name>
<comment type="caution">
    <text evidence="7">The sequence shown here is derived from an EMBL/GenBank/DDBJ whole genome shotgun (WGS) entry which is preliminary data.</text>
</comment>
<feature type="transmembrane region" description="Helical" evidence="5">
    <location>
        <begin position="32"/>
        <end position="52"/>
    </location>
</feature>
<dbReference type="EMBL" id="BAABDD010000003">
    <property type="protein sequence ID" value="GAA3730614.1"/>
    <property type="molecule type" value="Genomic_DNA"/>
</dbReference>
<gene>
    <name evidence="7" type="ORF">GCM10022402_09100</name>
</gene>
<keyword evidence="8" id="KW-1185">Reference proteome</keyword>
<keyword evidence="2 5" id="KW-0812">Transmembrane</keyword>
<evidence type="ECO:0000256" key="3">
    <source>
        <dbReference type="ARBA" id="ARBA00022989"/>
    </source>
</evidence>
<keyword evidence="3 5" id="KW-1133">Transmembrane helix</keyword>
<feature type="domain" description="RDD" evidence="6">
    <location>
        <begin position="22"/>
        <end position="152"/>
    </location>
</feature>
<dbReference type="InterPro" id="IPR010432">
    <property type="entry name" value="RDD"/>
</dbReference>
<organism evidence="7 8">
    <name type="scientific">Salinactinospora qingdaonensis</name>
    <dbReference type="NCBI Taxonomy" id="702744"/>
    <lineage>
        <taxon>Bacteria</taxon>
        <taxon>Bacillati</taxon>
        <taxon>Actinomycetota</taxon>
        <taxon>Actinomycetes</taxon>
        <taxon>Streptosporangiales</taxon>
        <taxon>Nocardiopsidaceae</taxon>
        <taxon>Salinactinospora</taxon>
    </lineage>
</organism>
<comment type="subcellular location">
    <subcellularLocation>
        <location evidence="1">Membrane</location>
        <topology evidence="1">Multi-pass membrane protein</topology>
    </subcellularLocation>
</comment>
<sequence>MLTVSDAPAGPALRPPSTQASAVVGRRLTQGFLDLLLSALLPLLILAIVPTLPLDAPFVTEGLFITLLLTALALMVLAHAWYWVAAPSRWARGQTTGMRLLGVRVVATDGGPVTVGQLALRWLLLPADLPFVGLVSMLASTRHQRLGDRVAGTLVIRD</sequence>
<protein>
    <recommendedName>
        <fullName evidence="6">RDD domain-containing protein</fullName>
    </recommendedName>
</protein>
<feature type="transmembrane region" description="Helical" evidence="5">
    <location>
        <begin position="64"/>
        <end position="84"/>
    </location>
</feature>
<proteinExistence type="predicted"/>
<reference evidence="8" key="1">
    <citation type="journal article" date="2019" name="Int. J. Syst. Evol. Microbiol.">
        <title>The Global Catalogue of Microorganisms (GCM) 10K type strain sequencing project: providing services to taxonomists for standard genome sequencing and annotation.</title>
        <authorList>
            <consortium name="The Broad Institute Genomics Platform"/>
            <consortium name="The Broad Institute Genome Sequencing Center for Infectious Disease"/>
            <person name="Wu L."/>
            <person name="Ma J."/>
        </authorList>
    </citation>
    <scope>NUCLEOTIDE SEQUENCE [LARGE SCALE GENOMIC DNA]</scope>
    <source>
        <strain evidence="8">JCM 17137</strain>
    </source>
</reference>
<evidence type="ECO:0000256" key="1">
    <source>
        <dbReference type="ARBA" id="ARBA00004141"/>
    </source>
</evidence>
<dbReference type="Pfam" id="PF06271">
    <property type="entry name" value="RDD"/>
    <property type="match status" value="1"/>
</dbReference>
<accession>A0ABP7F6E1</accession>
<evidence type="ECO:0000313" key="8">
    <source>
        <dbReference type="Proteomes" id="UP001500908"/>
    </source>
</evidence>
<dbReference type="PANTHER" id="PTHR38480">
    <property type="entry name" value="SLR0254 PROTEIN"/>
    <property type="match status" value="1"/>
</dbReference>
<evidence type="ECO:0000256" key="5">
    <source>
        <dbReference type="SAM" id="Phobius"/>
    </source>
</evidence>
<evidence type="ECO:0000256" key="4">
    <source>
        <dbReference type="ARBA" id="ARBA00023136"/>
    </source>
</evidence>
<evidence type="ECO:0000259" key="6">
    <source>
        <dbReference type="Pfam" id="PF06271"/>
    </source>
</evidence>
<evidence type="ECO:0000256" key="2">
    <source>
        <dbReference type="ARBA" id="ARBA00022692"/>
    </source>
</evidence>
<keyword evidence="4 5" id="KW-0472">Membrane</keyword>
<dbReference type="Proteomes" id="UP001500908">
    <property type="component" value="Unassembled WGS sequence"/>
</dbReference>
<evidence type="ECO:0000313" key="7">
    <source>
        <dbReference type="EMBL" id="GAA3730614.1"/>
    </source>
</evidence>